<comment type="caution">
    <text evidence="2">The sequence shown here is derived from an EMBL/GenBank/DDBJ whole genome shotgun (WGS) entry which is preliminary data.</text>
</comment>
<proteinExistence type="predicted"/>
<dbReference type="Proteomes" id="UP000318437">
    <property type="component" value="Unassembled WGS sequence"/>
</dbReference>
<dbReference type="EMBL" id="SJPS01000001">
    <property type="protein sequence ID" value="TWU30235.1"/>
    <property type="molecule type" value="Genomic_DNA"/>
</dbReference>
<organism evidence="2 3">
    <name type="scientific">Bythopirellula polymerisocia</name>
    <dbReference type="NCBI Taxonomy" id="2528003"/>
    <lineage>
        <taxon>Bacteria</taxon>
        <taxon>Pseudomonadati</taxon>
        <taxon>Planctomycetota</taxon>
        <taxon>Planctomycetia</taxon>
        <taxon>Pirellulales</taxon>
        <taxon>Lacipirellulaceae</taxon>
        <taxon>Bythopirellula</taxon>
    </lineage>
</organism>
<sequence>MSTSMSFAARFIWLLLVVAILVGCGRDAMPRPPVERSDIPAEADFEWAMERLRHAIEMFLPPSSLGIRVKREMDYELNPPDKDNSNYTADVTITTRTIYSAGRLTSPREQQKKEQERKEKQAAIEKAKRDVFALPGEEPITGTTTSDDDLNKIEQDTAEVPNPVVPQPELDYKDEIKLEYVNDKWKQLNRAKEEHVQLWFDYALQQGEYDHD</sequence>
<protein>
    <submittedName>
        <fullName evidence="2">Uncharacterized protein</fullName>
    </submittedName>
</protein>
<reference evidence="2 3" key="1">
    <citation type="submission" date="2019-02" db="EMBL/GenBank/DDBJ databases">
        <title>Deep-cultivation of Planctomycetes and their phenomic and genomic characterization uncovers novel biology.</title>
        <authorList>
            <person name="Wiegand S."/>
            <person name="Jogler M."/>
            <person name="Boedeker C."/>
            <person name="Pinto D."/>
            <person name="Vollmers J."/>
            <person name="Rivas-Marin E."/>
            <person name="Kohn T."/>
            <person name="Peeters S.H."/>
            <person name="Heuer A."/>
            <person name="Rast P."/>
            <person name="Oberbeckmann S."/>
            <person name="Bunk B."/>
            <person name="Jeske O."/>
            <person name="Meyerdierks A."/>
            <person name="Storesund J.E."/>
            <person name="Kallscheuer N."/>
            <person name="Luecker S."/>
            <person name="Lage O.M."/>
            <person name="Pohl T."/>
            <person name="Merkel B.J."/>
            <person name="Hornburger P."/>
            <person name="Mueller R.-W."/>
            <person name="Bruemmer F."/>
            <person name="Labrenz M."/>
            <person name="Spormann A.M."/>
            <person name="Op Den Camp H."/>
            <person name="Overmann J."/>
            <person name="Amann R."/>
            <person name="Jetten M.S.M."/>
            <person name="Mascher T."/>
            <person name="Medema M.H."/>
            <person name="Devos D.P."/>
            <person name="Kaster A.-K."/>
            <person name="Ovreas L."/>
            <person name="Rohde M."/>
            <person name="Galperin M.Y."/>
            <person name="Jogler C."/>
        </authorList>
    </citation>
    <scope>NUCLEOTIDE SEQUENCE [LARGE SCALE GENOMIC DNA]</scope>
    <source>
        <strain evidence="2 3">Pla144</strain>
    </source>
</reference>
<keyword evidence="3" id="KW-1185">Reference proteome</keyword>
<evidence type="ECO:0000256" key="1">
    <source>
        <dbReference type="SAM" id="MobiDB-lite"/>
    </source>
</evidence>
<gene>
    <name evidence="2" type="ORF">Pla144_10210</name>
</gene>
<dbReference type="AlphaFoldDB" id="A0A5C6D277"/>
<feature type="compositionally biased region" description="Basic and acidic residues" evidence="1">
    <location>
        <begin position="109"/>
        <end position="120"/>
    </location>
</feature>
<evidence type="ECO:0000313" key="2">
    <source>
        <dbReference type="EMBL" id="TWU30235.1"/>
    </source>
</evidence>
<feature type="region of interest" description="Disordered" evidence="1">
    <location>
        <begin position="101"/>
        <end position="120"/>
    </location>
</feature>
<accession>A0A5C6D277</accession>
<evidence type="ECO:0000313" key="3">
    <source>
        <dbReference type="Proteomes" id="UP000318437"/>
    </source>
</evidence>
<name>A0A5C6D277_9BACT</name>